<keyword evidence="2" id="KW-1185">Reference proteome</keyword>
<organism evidence="1 2">
    <name type="scientific">Gossypium schwendimanii</name>
    <name type="common">Cotton</name>
    <dbReference type="NCBI Taxonomy" id="34291"/>
    <lineage>
        <taxon>Eukaryota</taxon>
        <taxon>Viridiplantae</taxon>
        <taxon>Streptophyta</taxon>
        <taxon>Embryophyta</taxon>
        <taxon>Tracheophyta</taxon>
        <taxon>Spermatophyta</taxon>
        <taxon>Magnoliopsida</taxon>
        <taxon>eudicotyledons</taxon>
        <taxon>Gunneridae</taxon>
        <taxon>Pentapetalae</taxon>
        <taxon>rosids</taxon>
        <taxon>malvids</taxon>
        <taxon>Malvales</taxon>
        <taxon>Malvaceae</taxon>
        <taxon>Malvoideae</taxon>
        <taxon>Gossypium</taxon>
    </lineage>
</organism>
<dbReference type="Proteomes" id="UP000593576">
    <property type="component" value="Unassembled WGS sequence"/>
</dbReference>
<dbReference type="OrthoDB" id="993114at2759"/>
<name>A0A7J9L604_GOSSC</name>
<feature type="non-terminal residue" evidence="1">
    <location>
        <position position="73"/>
    </location>
</feature>
<proteinExistence type="predicted"/>
<comment type="caution">
    <text evidence="1">The sequence shown here is derived from an EMBL/GenBank/DDBJ whole genome shotgun (WGS) entry which is preliminary data.</text>
</comment>
<accession>A0A7J9L604</accession>
<evidence type="ECO:0000313" key="2">
    <source>
        <dbReference type="Proteomes" id="UP000593576"/>
    </source>
</evidence>
<gene>
    <name evidence="1" type="ORF">Goshw_024556</name>
</gene>
<dbReference type="AlphaFoldDB" id="A0A7J9L604"/>
<evidence type="ECO:0000313" key="1">
    <source>
        <dbReference type="EMBL" id="MBA0853976.1"/>
    </source>
</evidence>
<protein>
    <submittedName>
        <fullName evidence="1">Uncharacterized protein</fullName>
    </submittedName>
</protein>
<sequence>MFDRLDKEVTLSLLEGGKVSYLVFSENYSPLKELVVTPRWCPMRSYINVETSTGSLYLEFGELLDIPFCSYYD</sequence>
<dbReference type="EMBL" id="JABFAF010000004">
    <property type="protein sequence ID" value="MBA0853976.1"/>
    <property type="molecule type" value="Genomic_DNA"/>
</dbReference>
<reference evidence="1 2" key="1">
    <citation type="journal article" date="2019" name="Genome Biol. Evol.">
        <title>Insights into the evolution of the New World diploid cottons (Gossypium, subgenus Houzingenia) based on genome sequencing.</title>
        <authorList>
            <person name="Grover C.E."/>
            <person name="Arick M.A. 2nd"/>
            <person name="Thrash A."/>
            <person name="Conover J.L."/>
            <person name="Sanders W.S."/>
            <person name="Peterson D.G."/>
            <person name="Frelichowski J.E."/>
            <person name="Scheffler J.A."/>
            <person name="Scheffler B.E."/>
            <person name="Wendel J.F."/>
        </authorList>
    </citation>
    <scope>NUCLEOTIDE SEQUENCE [LARGE SCALE GENOMIC DNA]</scope>
    <source>
        <strain evidence="1">1</strain>
        <tissue evidence="1">Leaf</tissue>
    </source>
</reference>